<accession>A0ABU1KZK0</accession>
<dbReference type="EMBL" id="JAVDQN010000002">
    <property type="protein sequence ID" value="MDR6376391.1"/>
    <property type="molecule type" value="Genomic_DNA"/>
</dbReference>
<keyword evidence="2" id="KW-1185">Reference proteome</keyword>
<dbReference type="Gene3D" id="3.40.50.720">
    <property type="entry name" value="NAD(P)-binding Rossmann-like Domain"/>
    <property type="match status" value="1"/>
</dbReference>
<evidence type="ECO:0000313" key="2">
    <source>
        <dbReference type="Proteomes" id="UP001185254"/>
    </source>
</evidence>
<comment type="caution">
    <text evidence="1">The sequence shown here is derived from an EMBL/GenBank/DDBJ whole genome shotgun (WGS) entry which is preliminary data.</text>
</comment>
<protein>
    <submittedName>
        <fullName evidence="1">NAD(P)-dependent dehydrogenase (Short-subunit alcohol dehydrogenase family)</fullName>
    </submittedName>
</protein>
<organism evidence="1 2">
    <name type="scientific">Paraburkholderia caledonica</name>
    <dbReference type="NCBI Taxonomy" id="134536"/>
    <lineage>
        <taxon>Bacteria</taxon>
        <taxon>Pseudomonadati</taxon>
        <taxon>Pseudomonadota</taxon>
        <taxon>Betaproteobacteria</taxon>
        <taxon>Burkholderiales</taxon>
        <taxon>Burkholderiaceae</taxon>
        <taxon>Paraburkholderia</taxon>
    </lineage>
</organism>
<dbReference type="Proteomes" id="UP001185254">
    <property type="component" value="Unassembled WGS sequence"/>
</dbReference>
<dbReference type="InterPro" id="IPR036291">
    <property type="entry name" value="NAD(P)-bd_dom_sf"/>
</dbReference>
<proteinExistence type="predicted"/>
<evidence type="ECO:0000313" key="1">
    <source>
        <dbReference type="EMBL" id="MDR6376391.1"/>
    </source>
</evidence>
<gene>
    <name evidence="1" type="ORF">J2776_003091</name>
</gene>
<reference evidence="1 2" key="1">
    <citation type="submission" date="2023-07" db="EMBL/GenBank/DDBJ databases">
        <title>Sorghum-associated microbial communities from plants grown in Nebraska, USA.</title>
        <authorList>
            <person name="Schachtman D."/>
        </authorList>
    </citation>
    <scope>NUCLEOTIDE SEQUENCE [LARGE SCALE GENOMIC DNA]</scope>
    <source>
        <strain evidence="1 2">DS1039</strain>
    </source>
</reference>
<name>A0ABU1KZK0_9BURK</name>
<sequence>MSNSTVVVVTGVSSGIGRVAAGKFARRDCRVFGTVRRFMPSGPVDASLRKTFGLA</sequence>
<dbReference type="SUPFAM" id="SSF51735">
    <property type="entry name" value="NAD(P)-binding Rossmann-fold domains"/>
    <property type="match status" value="1"/>
</dbReference>